<sequence length="169" mass="19448">MAYLFYTLTFLFLLTSTSKHTLCHQLFPRTDTSTLPVLYLTRNIWKPHAPPIPYLTAPGTIPAPLYRIHDTISDYLDSYRYSRVPTSATFAEDAEAGFHSSNFNIAENIEAGDSRRGLDDRGKREVERIMRKRGVGFDEARRVWVSERFRREGVGEDGRPLDRKAVMFS</sequence>
<dbReference type="EMBL" id="JAVRRT010000014">
    <property type="protein sequence ID" value="KAK5166193.1"/>
    <property type="molecule type" value="Genomic_DNA"/>
</dbReference>
<dbReference type="AlphaFoldDB" id="A0AAV9P1J5"/>
<evidence type="ECO:0000256" key="2">
    <source>
        <dbReference type="ARBA" id="ARBA00022729"/>
    </source>
</evidence>
<keyword evidence="5" id="KW-1185">Reference proteome</keyword>
<protein>
    <submittedName>
        <fullName evidence="4">Uncharacterized protein</fullName>
    </submittedName>
</protein>
<evidence type="ECO:0000313" key="4">
    <source>
        <dbReference type="EMBL" id="KAK5166193.1"/>
    </source>
</evidence>
<dbReference type="Pfam" id="PF09435">
    <property type="entry name" value="DUF2015"/>
    <property type="match status" value="1"/>
</dbReference>
<dbReference type="PANTHER" id="PTHR28023:SF1">
    <property type="entry name" value="UPF0357 PROTEIN YCL012C"/>
    <property type="match status" value="1"/>
</dbReference>
<evidence type="ECO:0000256" key="1">
    <source>
        <dbReference type="ARBA" id="ARBA00008325"/>
    </source>
</evidence>
<dbReference type="Proteomes" id="UP001337655">
    <property type="component" value="Unassembled WGS sequence"/>
</dbReference>
<reference evidence="4 5" key="1">
    <citation type="submission" date="2023-08" db="EMBL/GenBank/DDBJ databases">
        <title>Black Yeasts Isolated from many extreme environments.</title>
        <authorList>
            <person name="Coleine C."/>
            <person name="Stajich J.E."/>
            <person name="Selbmann L."/>
        </authorList>
    </citation>
    <scope>NUCLEOTIDE SEQUENCE [LARGE SCALE GENOMIC DNA]</scope>
    <source>
        <strain evidence="4 5">CCFEE 5935</strain>
    </source>
</reference>
<dbReference type="PANTHER" id="PTHR28023">
    <property type="entry name" value="UPF0357 PROTEIN YCL012C"/>
    <property type="match status" value="1"/>
</dbReference>
<comment type="caution">
    <text evidence="4">The sequence shown here is derived from an EMBL/GenBank/DDBJ whole genome shotgun (WGS) entry which is preliminary data.</text>
</comment>
<organism evidence="4 5">
    <name type="scientific">Saxophila tyrrhenica</name>
    <dbReference type="NCBI Taxonomy" id="1690608"/>
    <lineage>
        <taxon>Eukaryota</taxon>
        <taxon>Fungi</taxon>
        <taxon>Dikarya</taxon>
        <taxon>Ascomycota</taxon>
        <taxon>Pezizomycotina</taxon>
        <taxon>Dothideomycetes</taxon>
        <taxon>Dothideomycetidae</taxon>
        <taxon>Mycosphaerellales</taxon>
        <taxon>Extremaceae</taxon>
        <taxon>Saxophila</taxon>
    </lineage>
</organism>
<dbReference type="RefSeq" id="XP_064656146.1">
    <property type="nucleotide sequence ID" value="XM_064805686.1"/>
</dbReference>
<gene>
    <name evidence="4" type="ORF">LTR77_008454</name>
</gene>
<feature type="signal peptide" evidence="3">
    <location>
        <begin position="1"/>
        <end position="23"/>
    </location>
</feature>
<keyword evidence="2 3" id="KW-0732">Signal</keyword>
<evidence type="ECO:0000256" key="3">
    <source>
        <dbReference type="SAM" id="SignalP"/>
    </source>
</evidence>
<dbReference type="GeneID" id="89929787"/>
<evidence type="ECO:0000313" key="5">
    <source>
        <dbReference type="Proteomes" id="UP001337655"/>
    </source>
</evidence>
<proteinExistence type="inferred from homology"/>
<name>A0AAV9P1J5_9PEZI</name>
<comment type="similarity">
    <text evidence="1">Belongs to the UPF0357 family.</text>
</comment>
<dbReference type="InterPro" id="IPR018559">
    <property type="entry name" value="DUF2015"/>
</dbReference>
<accession>A0AAV9P1J5</accession>
<feature type="chain" id="PRO_5043642489" evidence="3">
    <location>
        <begin position="24"/>
        <end position="169"/>
    </location>
</feature>